<dbReference type="GO" id="GO:0016020">
    <property type="term" value="C:membrane"/>
    <property type="evidence" value="ECO:0007669"/>
    <property type="project" value="UniProtKB-SubCell"/>
</dbReference>
<keyword evidence="3 5" id="KW-1133">Transmembrane helix</keyword>
<dbReference type="Pfam" id="PF05154">
    <property type="entry name" value="TM2"/>
    <property type="match status" value="1"/>
</dbReference>
<dbReference type="EMBL" id="KY290948">
    <property type="protein sequence ID" value="APU00555.1"/>
    <property type="molecule type" value="Genomic_DNA"/>
</dbReference>
<name>A0A219Y9B4_9CAUD</name>
<keyword evidence="4 5" id="KW-0472">Membrane</keyword>
<evidence type="ECO:0000256" key="5">
    <source>
        <dbReference type="SAM" id="Phobius"/>
    </source>
</evidence>
<reference evidence="7 8" key="1">
    <citation type="journal article" date="2017" name="Sci. Rep.">
        <title>Characterization and diversity of phages infecting Aeromonas salmonicida subsp. salmonicida.</title>
        <authorList>
            <person name="Vincent A.T."/>
            <person name="Paquet V.E."/>
            <person name="Bernatchez A."/>
            <person name="Tremblay D.M."/>
            <person name="Moineau S."/>
            <person name="Charette S.J."/>
        </authorList>
    </citation>
    <scope>NUCLEOTIDE SEQUENCE [LARGE SCALE GENOMIC DNA]</scope>
</reference>
<dbReference type="PANTHER" id="PTHR21016">
    <property type="entry name" value="BETA-AMYLOID BINDING PROTEIN-RELATED"/>
    <property type="match status" value="1"/>
</dbReference>
<evidence type="ECO:0000256" key="4">
    <source>
        <dbReference type="ARBA" id="ARBA00023136"/>
    </source>
</evidence>
<comment type="subcellular location">
    <subcellularLocation>
        <location evidence="1">Membrane</location>
        <topology evidence="1">Multi-pass membrane protein</topology>
    </subcellularLocation>
</comment>
<proteinExistence type="predicted"/>
<keyword evidence="2 5" id="KW-0812">Transmembrane</keyword>
<feature type="domain" description="TM2" evidence="6">
    <location>
        <begin position="2"/>
        <end position="49"/>
    </location>
</feature>
<dbReference type="InterPro" id="IPR050932">
    <property type="entry name" value="TM2D1-3-like"/>
</dbReference>
<dbReference type="InterPro" id="IPR007829">
    <property type="entry name" value="TM2"/>
</dbReference>
<evidence type="ECO:0000256" key="3">
    <source>
        <dbReference type="ARBA" id="ARBA00022989"/>
    </source>
</evidence>
<evidence type="ECO:0000313" key="8">
    <source>
        <dbReference type="Proteomes" id="UP000222894"/>
    </source>
</evidence>
<protein>
    <recommendedName>
        <fullName evidence="6">TM2 domain-containing protein</fullName>
    </recommendedName>
</protein>
<sequence>MKSTAIAYVLWFFLGFLGIHRFYTGNIATGIIWLFTGGLFGIGWFIDLFLTAGLVQSSNVRWRLEQAEMNFAINSYKNRG</sequence>
<evidence type="ECO:0000256" key="1">
    <source>
        <dbReference type="ARBA" id="ARBA00004141"/>
    </source>
</evidence>
<feature type="transmembrane region" description="Helical" evidence="5">
    <location>
        <begin position="31"/>
        <end position="55"/>
    </location>
</feature>
<organism evidence="7 8">
    <name type="scientific">Aeromonas phage 44RR2.8t.2</name>
    <dbReference type="NCBI Taxonomy" id="1932900"/>
    <lineage>
        <taxon>Viruses</taxon>
        <taxon>Duplodnaviria</taxon>
        <taxon>Heunggongvirae</taxon>
        <taxon>Uroviricota</taxon>
        <taxon>Caudoviricetes</taxon>
        <taxon>Pantevenvirales</taxon>
        <taxon>Straboviridae</taxon>
        <taxon>Biquartavirus</taxon>
        <taxon>Biquartavirus 44RR2</taxon>
    </lineage>
</organism>
<dbReference type="Proteomes" id="UP000222894">
    <property type="component" value="Genome"/>
</dbReference>
<evidence type="ECO:0000259" key="6">
    <source>
        <dbReference type="Pfam" id="PF05154"/>
    </source>
</evidence>
<dbReference type="PANTHER" id="PTHR21016:SF25">
    <property type="entry name" value="TM2 DOMAIN-CONTAINING PROTEIN DDB_G0277895-RELATED"/>
    <property type="match status" value="1"/>
</dbReference>
<evidence type="ECO:0000256" key="2">
    <source>
        <dbReference type="ARBA" id="ARBA00022692"/>
    </source>
</evidence>
<evidence type="ECO:0000313" key="7">
    <source>
        <dbReference type="EMBL" id="APU00555.1"/>
    </source>
</evidence>
<accession>A0A219Y9B4</accession>